<dbReference type="Pfam" id="PF13479">
    <property type="entry name" value="AAA_24"/>
    <property type="match status" value="1"/>
</dbReference>
<accession>A0A391PI08</accession>
<dbReference type="Proteomes" id="UP000265643">
    <property type="component" value="Unassembled WGS sequence"/>
</dbReference>
<evidence type="ECO:0008006" key="4">
    <source>
        <dbReference type="Google" id="ProtNLM"/>
    </source>
</evidence>
<keyword evidence="3" id="KW-1185">Reference proteome</keyword>
<feature type="compositionally biased region" description="Basic and acidic residues" evidence="1">
    <location>
        <begin position="264"/>
        <end position="274"/>
    </location>
</feature>
<comment type="caution">
    <text evidence="2">The sequence shown here is derived from an EMBL/GenBank/DDBJ whole genome shotgun (WGS) entry which is preliminary data.</text>
</comment>
<dbReference type="Gene3D" id="3.40.50.300">
    <property type="entry name" value="P-loop containing nucleotide triphosphate hydrolases"/>
    <property type="match status" value="1"/>
</dbReference>
<evidence type="ECO:0000313" key="3">
    <source>
        <dbReference type="Proteomes" id="UP000265643"/>
    </source>
</evidence>
<organism evidence="2 3">
    <name type="scientific">Mediterraneibacter butyricigenes</name>
    <dbReference type="NCBI Taxonomy" id="2316025"/>
    <lineage>
        <taxon>Bacteria</taxon>
        <taxon>Bacillati</taxon>
        <taxon>Bacillota</taxon>
        <taxon>Clostridia</taxon>
        <taxon>Lachnospirales</taxon>
        <taxon>Lachnospiraceae</taxon>
        <taxon>Mediterraneibacter</taxon>
    </lineage>
</organism>
<dbReference type="AlphaFoldDB" id="A0A391PI08"/>
<reference evidence="3" key="1">
    <citation type="submission" date="2018-09" db="EMBL/GenBank/DDBJ databases">
        <title>Draft Genome Sequence of Mediterraneibacter sp. KCTC 15684.</title>
        <authorList>
            <person name="Kim J.S."/>
            <person name="Han K.I."/>
            <person name="Suh M.K."/>
            <person name="Lee K.C."/>
            <person name="Eom M.K."/>
            <person name="Lee J.H."/>
            <person name="Park S.H."/>
            <person name="Kang S.W."/>
            <person name="Park J.E."/>
            <person name="Oh B.S."/>
            <person name="Yu S.Y."/>
            <person name="Choi S.H."/>
            <person name="Lee D.H."/>
            <person name="Yoon H."/>
            <person name="Kim B."/>
            <person name="Yang S.J."/>
            <person name="Lee J.S."/>
        </authorList>
    </citation>
    <scope>NUCLEOTIDE SEQUENCE [LARGE SCALE GENOMIC DNA]</scope>
    <source>
        <strain evidence="3">KCTC 15684</strain>
    </source>
</reference>
<evidence type="ECO:0000256" key="1">
    <source>
        <dbReference type="SAM" id="MobiDB-lite"/>
    </source>
</evidence>
<sequence>MEIIRGKIPCAKKVVIYGPEGIGKSTFASQFPNPVFIDTEGSTNAMDVARLPKATSWRMLLEQVDYIRTHPDTCKTLVIDTIDWAEQMCVQHICDKHQKSGIEDFGYGNGYVYVKEEFGRFLNRLSEVVESGTNVVLTAHAQIRKFEQPDELGAYDRWELKLGKKTASQTSPLVKEWADMLLFANYKTFSIVVDDKGQKRKAQGGKRVMYTAHHACWDAKNRYGLPEELPFEYGAIAHIFQETHLEQQVKASVPETPRNNPPAETKESVQEEKQMTPPVQERPPEKKEEHRPDPVIDPAIPQALRDLMQVNKVDEWDVQNVVAARGYFPSDMPIRDYPEDFVQGVLVGAWDQVFHMIQEAREKMEIPFNA</sequence>
<feature type="compositionally biased region" description="Basic and acidic residues" evidence="1">
    <location>
        <begin position="282"/>
        <end position="294"/>
    </location>
</feature>
<name>A0A391PI08_9FIRM</name>
<dbReference type="EMBL" id="BHGK01000001">
    <property type="protein sequence ID" value="GCA66182.1"/>
    <property type="molecule type" value="Genomic_DNA"/>
</dbReference>
<protein>
    <recommendedName>
        <fullName evidence="4">ATP-binding protein</fullName>
    </recommendedName>
</protein>
<dbReference type="SUPFAM" id="SSF52540">
    <property type="entry name" value="P-loop containing nucleoside triphosphate hydrolases"/>
    <property type="match status" value="1"/>
</dbReference>
<evidence type="ECO:0000313" key="2">
    <source>
        <dbReference type="EMBL" id="GCA66182.1"/>
    </source>
</evidence>
<dbReference type="RefSeq" id="WP_119297536.1">
    <property type="nucleotide sequence ID" value="NZ_BHGK01000001.1"/>
</dbReference>
<proteinExistence type="predicted"/>
<dbReference type="InterPro" id="IPR027417">
    <property type="entry name" value="P-loop_NTPase"/>
</dbReference>
<gene>
    <name evidence="2" type="ORF">KGMB01110_06180</name>
</gene>
<feature type="region of interest" description="Disordered" evidence="1">
    <location>
        <begin position="249"/>
        <end position="297"/>
    </location>
</feature>